<dbReference type="Proteomes" id="UP000278143">
    <property type="component" value="Unassembled WGS sequence"/>
</dbReference>
<name>A0A4P9YYW5_9FUNG</name>
<dbReference type="Pfam" id="PF01535">
    <property type="entry name" value="PPR"/>
    <property type="match status" value="1"/>
</dbReference>
<evidence type="ECO:0000256" key="2">
    <source>
        <dbReference type="SAM" id="MobiDB-lite"/>
    </source>
</evidence>
<dbReference type="PANTHER" id="PTHR47936">
    <property type="entry name" value="PPR_LONG DOMAIN-CONTAINING PROTEIN"/>
    <property type="match status" value="1"/>
</dbReference>
<dbReference type="EMBL" id="KZ989782">
    <property type="protein sequence ID" value="RKP25353.1"/>
    <property type="molecule type" value="Genomic_DNA"/>
</dbReference>
<evidence type="ECO:0008006" key="5">
    <source>
        <dbReference type="Google" id="ProtNLM"/>
    </source>
</evidence>
<keyword evidence="1" id="KW-0677">Repeat</keyword>
<dbReference type="InterPro" id="IPR002885">
    <property type="entry name" value="PPR_rpt"/>
</dbReference>
<evidence type="ECO:0000256" key="1">
    <source>
        <dbReference type="ARBA" id="ARBA00022737"/>
    </source>
</evidence>
<accession>A0A4P9YYW5</accession>
<keyword evidence="4" id="KW-1185">Reference proteome</keyword>
<dbReference type="InterPro" id="IPR011990">
    <property type="entry name" value="TPR-like_helical_dom_sf"/>
</dbReference>
<dbReference type="OrthoDB" id="411857at2759"/>
<dbReference type="PANTHER" id="PTHR47936:SF1">
    <property type="entry name" value="PENTATRICOPEPTIDE REPEAT-CONTAINING PROTEIN GUN1, CHLOROPLASTIC"/>
    <property type="match status" value="1"/>
</dbReference>
<feature type="region of interest" description="Disordered" evidence="2">
    <location>
        <begin position="106"/>
        <end position="138"/>
    </location>
</feature>
<feature type="compositionally biased region" description="Low complexity" evidence="2">
    <location>
        <begin position="106"/>
        <end position="115"/>
    </location>
</feature>
<feature type="region of interest" description="Disordered" evidence="2">
    <location>
        <begin position="49"/>
        <end position="85"/>
    </location>
</feature>
<reference evidence="4" key="1">
    <citation type="journal article" date="2018" name="Nat. Microbiol.">
        <title>Leveraging single-cell genomics to expand the fungal tree of life.</title>
        <authorList>
            <person name="Ahrendt S.R."/>
            <person name="Quandt C.A."/>
            <person name="Ciobanu D."/>
            <person name="Clum A."/>
            <person name="Salamov A."/>
            <person name="Andreopoulos B."/>
            <person name="Cheng J.F."/>
            <person name="Woyke T."/>
            <person name="Pelin A."/>
            <person name="Henrissat B."/>
            <person name="Reynolds N.K."/>
            <person name="Benny G.L."/>
            <person name="Smith M.E."/>
            <person name="James T.Y."/>
            <person name="Grigoriev I.V."/>
        </authorList>
    </citation>
    <scope>NUCLEOTIDE SEQUENCE [LARGE SCALE GENOMIC DNA]</scope>
    <source>
        <strain evidence="4">Benny S71-1</strain>
    </source>
</reference>
<evidence type="ECO:0000313" key="4">
    <source>
        <dbReference type="Proteomes" id="UP000278143"/>
    </source>
</evidence>
<dbReference type="NCBIfam" id="TIGR00756">
    <property type="entry name" value="PPR"/>
    <property type="match status" value="1"/>
</dbReference>
<dbReference type="AlphaFoldDB" id="A0A4P9YYW5"/>
<protein>
    <recommendedName>
        <fullName evidence="5">Pentacotripeptide-repeat region of PRORP domain-containing protein</fullName>
    </recommendedName>
</protein>
<dbReference type="Gene3D" id="1.25.40.10">
    <property type="entry name" value="Tetratricopeptide repeat domain"/>
    <property type="match status" value="2"/>
</dbReference>
<proteinExistence type="predicted"/>
<evidence type="ECO:0000313" key="3">
    <source>
        <dbReference type="EMBL" id="RKP25353.1"/>
    </source>
</evidence>
<sequence>MYRATSQTLGSLARYAPARHFTPATKQQQSTLLQHVQTWRAGTQSTVVTNGNGSAHDARSFHAAPGYGRDRRLHDAFSPSGKTDINGARITTLLPSAAVPFGQHGLQLHQQQQRRALTGAAAGSAREGQDAQRDTGSFNERIKSLKREGNLLGVVREFSLMKNLGIPRNLLTYNLVLDAFADLRQQKSSLRPMMDVFNDLLKEPLIQPSSYTYRTVIRALCIRELEVSKLKRHLETRLKWVQDSAEKARTAALGAEENFKQAMTLFTQARTEFSEPFDLNVLDLLLWAAAENGDSEASLRVFEAIESSSSMAPSFQTYAALITSFGRAGDVEAARECFQVFLEQRPQLLSYANQRTNHELVPFNSMVSAVFSLRDDYALRASM</sequence>
<gene>
    <name evidence="3" type="ORF">SYNPS1DRAFT_22670</name>
</gene>
<organism evidence="3 4">
    <name type="scientific">Syncephalis pseudoplumigaleata</name>
    <dbReference type="NCBI Taxonomy" id="1712513"/>
    <lineage>
        <taxon>Eukaryota</taxon>
        <taxon>Fungi</taxon>
        <taxon>Fungi incertae sedis</taxon>
        <taxon>Zoopagomycota</taxon>
        <taxon>Zoopagomycotina</taxon>
        <taxon>Zoopagomycetes</taxon>
        <taxon>Zoopagales</taxon>
        <taxon>Piptocephalidaceae</taxon>
        <taxon>Syncephalis</taxon>
    </lineage>
</organism>